<dbReference type="EMBL" id="JAJHJB010000011">
    <property type="protein sequence ID" value="MCC5465744.1"/>
    <property type="molecule type" value="Genomic_DNA"/>
</dbReference>
<feature type="signal peptide" evidence="1">
    <location>
        <begin position="1"/>
        <end position="23"/>
    </location>
</feature>
<comment type="caution">
    <text evidence="2">The sequence shown here is derived from an EMBL/GenBank/DDBJ whole genome shotgun (WGS) entry which is preliminary data.</text>
</comment>
<accession>A0ABS8HV04</accession>
<reference evidence="2" key="1">
    <citation type="submission" date="2021-11" db="EMBL/GenBank/DDBJ databases">
        <title>Description of a new species Pelosinus isolated from the bottom sediments of Lake Baikal.</title>
        <authorList>
            <person name="Zakharyuk A."/>
        </authorList>
    </citation>
    <scope>NUCLEOTIDE SEQUENCE</scope>
    <source>
        <strain evidence="2">Bkl1</strain>
    </source>
</reference>
<evidence type="ECO:0000313" key="2">
    <source>
        <dbReference type="EMBL" id="MCC5465744.1"/>
    </source>
</evidence>
<proteinExistence type="predicted"/>
<gene>
    <name evidence="2" type="ORF">LMF89_10290</name>
</gene>
<organism evidence="2 3">
    <name type="scientific">Pelosinus baikalensis</name>
    <dbReference type="NCBI Taxonomy" id="2892015"/>
    <lineage>
        <taxon>Bacteria</taxon>
        <taxon>Bacillati</taxon>
        <taxon>Bacillota</taxon>
        <taxon>Negativicutes</taxon>
        <taxon>Selenomonadales</taxon>
        <taxon>Sporomusaceae</taxon>
        <taxon>Pelosinus</taxon>
    </lineage>
</organism>
<sequence>MKRWRLLALAFLAAFCLNSYVFASYSPNLEERPIAFDPGKSMGYFLWQDTDGLHLRITSTGIPHTFSGTVRTDGRFENVLGRYQGGNEDYFEVNKGQNKIIYNFTTAKDEEGLDFQLSYGSYVKFSLSLDGESINSEQIFIGKDGWHPARYEFTLRQDGEHLKYADGEKVIIIGGGFWWPRGDGHR</sequence>
<keyword evidence="1" id="KW-0732">Signal</keyword>
<dbReference type="Proteomes" id="UP001165492">
    <property type="component" value="Unassembled WGS sequence"/>
</dbReference>
<feature type="chain" id="PRO_5045168758" evidence="1">
    <location>
        <begin position="24"/>
        <end position="186"/>
    </location>
</feature>
<name>A0ABS8HV04_9FIRM</name>
<evidence type="ECO:0000256" key="1">
    <source>
        <dbReference type="SAM" id="SignalP"/>
    </source>
</evidence>
<keyword evidence="3" id="KW-1185">Reference proteome</keyword>
<dbReference type="RefSeq" id="WP_229534969.1">
    <property type="nucleotide sequence ID" value="NZ_JAJHJB010000011.1"/>
</dbReference>
<protein>
    <submittedName>
        <fullName evidence="2">Uncharacterized protein</fullName>
    </submittedName>
</protein>
<evidence type="ECO:0000313" key="3">
    <source>
        <dbReference type="Proteomes" id="UP001165492"/>
    </source>
</evidence>